<gene>
    <name evidence="8" type="ORF">MOP44_04185</name>
</gene>
<dbReference type="KEGG" id="orp:MOP44_04185"/>
<dbReference type="SUPFAM" id="SSF48150">
    <property type="entry name" value="DNA-glycosylase"/>
    <property type="match status" value="1"/>
</dbReference>
<evidence type="ECO:0000256" key="6">
    <source>
        <dbReference type="ARBA" id="ARBA00023295"/>
    </source>
</evidence>
<proteinExistence type="predicted"/>
<dbReference type="InterPro" id="IPR012092">
    <property type="entry name" value="DNA_glyclase/AP_lyase_Ogg"/>
</dbReference>
<dbReference type="Gene3D" id="1.10.1670.10">
    <property type="entry name" value="Helix-hairpin-Helix base-excision DNA repair enzymes (C-terminal)"/>
    <property type="match status" value="1"/>
</dbReference>
<dbReference type="SMART" id="SM00478">
    <property type="entry name" value="ENDO3c"/>
    <property type="match status" value="1"/>
</dbReference>
<dbReference type="CDD" id="cd00056">
    <property type="entry name" value="ENDO3c"/>
    <property type="match status" value="1"/>
</dbReference>
<dbReference type="InterPro" id="IPR023170">
    <property type="entry name" value="HhH_base_excis_C"/>
</dbReference>
<evidence type="ECO:0000313" key="9">
    <source>
        <dbReference type="Proteomes" id="UP001059380"/>
    </source>
</evidence>
<dbReference type="Gene3D" id="1.10.340.30">
    <property type="entry name" value="Hypothetical protein, domain 2"/>
    <property type="match status" value="1"/>
</dbReference>
<dbReference type="InterPro" id="IPR003265">
    <property type="entry name" value="HhH-GPD_domain"/>
</dbReference>
<organism evidence="8 9">
    <name type="scientific">Occallatibacter riparius</name>
    <dbReference type="NCBI Taxonomy" id="1002689"/>
    <lineage>
        <taxon>Bacteria</taxon>
        <taxon>Pseudomonadati</taxon>
        <taxon>Acidobacteriota</taxon>
        <taxon>Terriglobia</taxon>
        <taxon>Terriglobales</taxon>
        <taxon>Acidobacteriaceae</taxon>
        <taxon>Occallatibacter</taxon>
    </lineage>
</organism>
<feature type="domain" description="HhH-GPD" evidence="7">
    <location>
        <begin position="95"/>
        <end position="236"/>
    </location>
</feature>
<keyword evidence="6" id="KW-0326">Glycosidase</keyword>
<dbReference type="Proteomes" id="UP001059380">
    <property type="component" value="Chromosome"/>
</dbReference>
<dbReference type="EMBL" id="CP093313">
    <property type="protein sequence ID" value="UWZ85146.1"/>
    <property type="molecule type" value="Genomic_DNA"/>
</dbReference>
<reference evidence="8" key="1">
    <citation type="submission" date="2021-04" db="EMBL/GenBank/DDBJ databases">
        <title>Phylogenetic analysis of Acidobacteriaceae.</title>
        <authorList>
            <person name="Qiu L."/>
            <person name="Zhang Q."/>
        </authorList>
    </citation>
    <scope>NUCLEOTIDE SEQUENCE</scope>
    <source>
        <strain evidence="8">DSM 25168</strain>
    </source>
</reference>
<keyword evidence="5" id="KW-0511">Multifunctional enzyme</keyword>
<dbReference type="Pfam" id="PF22175">
    <property type="entry name" value="Ogg-HhH"/>
    <property type="match status" value="1"/>
</dbReference>
<keyword evidence="1" id="KW-0227">DNA damage</keyword>
<dbReference type="AlphaFoldDB" id="A0A9J7BTS4"/>
<name>A0A9J7BTS4_9BACT</name>
<protein>
    <recommendedName>
        <fullName evidence="7">HhH-GPD domain-containing protein</fullName>
    </recommendedName>
</protein>
<evidence type="ECO:0000256" key="5">
    <source>
        <dbReference type="ARBA" id="ARBA00023268"/>
    </source>
</evidence>
<dbReference type="GO" id="GO:0006284">
    <property type="term" value="P:base-excision repair"/>
    <property type="evidence" value="ECO:0007669"/>
    <property type="project" value="InterPro"/>
</dbReference>
<evidence type="ECO:0000256" key="4">
    <source>
        <dbReference type="ARBA" id="ARBA00023239"/>
    </source>
</evidence>
<dbReference type="GO" id="GO:0016829">
    <property type="term" value="F:lyase activity"/>
    <property type="evidence" value="ECO:0007669"/>
    <property type="project" value="UniProtKB-KW"/>
</dbReference>
<evidence type="ECO:0000256" key="1">
    <source>
        <dbReference type="ARBA" id="ARBA00022763"/>
    </source>
</evidence>
<keyword evidence="3" id="KW-0234">DNA repair</keyword>
<evidence type="ECO:0000256" key="3">
    <source>
        <dbReference type="ARBA" id="ARBA00023204"/>
    </source>
</evidence>
<evidence type="ECO:0000259" key="7">
    <source>
        <dbReference type="SMART" id="SM00478"/>
    </source>
</evidence>
<accession>A0A9J7BTS4</accession>
<dbReference type="GO" id="GO:0016799">
    <property type="term" value="F:hydrolase activity, hydrolyzing N-glycosyl compounds"/>
    <property type="evidence" value="ECO:0007669"/>
    <property type="project" value="InterPro"/>
</dbReference>
<dbReference type="InterPro" id="IPR011257">
    <property type="entry name" value="DNA_glycosylase"/>
</dbReference>
<keyword evidence="2" id="KW-0378">Hydrolase</keyword>
<keyword evidence="9" id="KW-1185">Reference proteome</keyword>
<evidence type="ECO:0000256" key="2">
    <source>
        <dbReference type="ARBA" id="ARBA00022801"/>
    </source>
</evidence>
<sequence length="266" mass="30021">MQIMYSVIGGNSVQLKLPSPDQMVLPGIKWGGFDEILTPAYWRGQAWQHLALGTYSDLRLGDSLAEEVAACLLGGYGMPAGIAMGAYQRVRSLGLLRQTPSSADVERALEEPIQFGSALRKYRFARQKARYLSESLRMLEEFVEPSDDIEFRDALAHLPGIGLKTASWIVRNMRPGSRVAVVDVHILRAGRHIGLFPDGWIPEKNYRELEQQFVKFADALEINPSFLDALMWDYMRRFSEAVFRSGQNGHSKQLTLFEDTRQLMPA</sequence>
<evidence type="ECO:0000313" key="8">
    <source>
        <dbReference type="EMBL" id="UWZ85146.1"/>
    </source>
</evidence>
<keyword evidence="4" id="KW-0456">Lyase</keyword>
<dbReference type="GO" id="GO:0003906">
    <property type="term" value="F:DNA-(apurinic or apyrimidinic site) endonuclease activity"/>
    <property type="evidence" value="ECO:0007669"/>
    <property type="project" value="InterPro"/>
</dbReference>